<dbReference type="Pfam" id="PF03466">
    <property type="entry name" value="LysR_substrate"/>
    <property type="match status" value="1"/>
</dbReference>
<dbReference type="PANTHER" id="PTHR30537">
    <property type="entry name" value="HTH-TYPE TRANSCRIPTIONAL REGULATOR"/>
    <property type="match status" value="1"/>
</dbReference>
<reference evidence="6 7" key="1">
    <citation type="submission" date="2020-11" db="EMBL/GenBank/DDBJ databases">
        <title>Taxonomic investigation of Rahnella spp.</title>
        <authorList>
            <person name="Lee S.D."/>
        </authorList>
    </citation>
    <scope>NUCLEOTIDE SEQUENCE [LARGE SCALE GENOMIC DNA]</scope>
    <source>
        <strain evidence="6 7">SAP-10</strain>
    </source>
</reference>
<dbReference type="PROSITE" id="PS50931">
    <property type="entry name" value="HTH_LYSR"/>
    <property type="match status" value="1"/>
</dbReference>
<dbReference type="Proteomes" id="UP000600307">
    <property type="component" value="Unassembled WGS sequence"/>
</dbReference>
<evidence type="ECO:0000256" key="2">
    <source>
        <dbReference type="ARBA" id="ARBA00023015"/>
    </source>
</evidence>
<dbReference type="EMBL" id="JADOBH010000002">
    <property type="protein sequence ID" value="MBF7955600.1"/>
    <property type="molecule type" value="Genomic_DNA"/>
</dbReference>
<dbReference type="InterPro" id="IPR000847">
    <property type="entry name" value="LysR_HTH_N"/>
</dbReference>
<organism evidence="6 7">
    <name type="scientific">Rahnella victoriana</name>
    <dbReference type="NCBI Taxonomy" id="1510570"/>
    <lineage>
        <taxon>Bacteria</taxon>
        <taxon>Pseudomonadati</taxon>
        <taxon>Pseudomonadota</taxon>
        <taxon>Gammaproteobacteria</taxon>
        <taxon>Enterobacterales</taxon>
        <taxon>Yersiniaceae</taxon>
        <taxon>Rahnella</taxon>
    </lineage>
</organism>
<feature type="domain" description="HTH lysR-type" evidence="5">
    <location>
        <begin position="1"/>
        <end position="58"/>
    </location>
</feature>
<protein>
    <submittedName>
        <fullName evidence="6">LysR family transcriptional regulator</fullName>
    </submittedName>
</protein>
<dbReference type="InterPro" id="IPR036390">
    <property type="entry name" value="WH_DNA-bd_sf"/>
</dbReference>
<evidence type="ECO:0000259" key="5">
    <source>
        <dbReference type="PROSITE" id="PS50931"/>
    </source>
</evidence>
<dbReference type="Gene3D" id="3.40.190.290">
    <property type="match status" value="1"/>
</dbReference>
<dbReference type="RefSeq" id="WP_195817067.1">
    <property type="nucleotide sequence ID" value="NZ_JADOBH010000002.1"/>
</dbReference>
<dbReference type="SUPFAM" id="SSF46785">
    <property type="entry name" value="Winged helix' DNA-binding domain"/>
    <property type="match status" value="1"/>
</dbReference>
<dbReference type="SUPFAM" id="SSF53850">
    <property type="entry name" value="Periplasmic binding protein-like II"/>
    <property type="match status" value="1"/>
</dbReference>
<dbReference type="InterPro" id="IPR005119">
    <property type="entry name" value="LysR_subst-bd"/>
</dbReference>
<keyword evidence="2" id="KW-0805">Transcription regulation</keyword>
<evidence type="ECO:0000256" key="1">
    <source>
        <dbReference type="ARBA" id="ARBA00009437"/>
    </source>
</evidence>
<comment type="caution">
    <text evidence="6">The sequence shown here is derived from an EMBL/GenBank/DDBJ whole genome shotgun (WGS) entry which is preliminary data.</text>
</comment>
<gene>
    <name evidence="6" type="ORF">IV431_08570</name>
</gene>
<dbReference type="InterPro" id="IPR058163">
    <property type="entry name" value="LysR-type_TF_proteobact-type"/>
</dbReference>
<dbReference type="Gene3D" id="1.10.10.10">
    <property type="entry name" value="Winged helix-like DNA-binding domain superfamily/Winged helix DNA-binding domain"/>
    <property type="match status" value="1"/>
</dbReference>
<evidence type="ECO:0000256" key="4">
    <source>
        <dbReference type="ARBA" id="ARBA00023163"/>
    </source>
</evidence>
<dbReference type="InterPro" id="IPR036388">
    <property type="entry name" value="WH-like_DNA-bd_sf"/>
</dbReference>
<evidence type="ECO:0000256" key="3">
    <source>
        <dbReference type="ARBA" id="ARBA00023125"/>
    </source>
</evidence>
<keyword evidence="3" id="KW-0238">DNA-binding</keyword>
<dbReference type="CDD" id="cd08422">
    <property type="entry name" value="PBP2_CrgA_like"/>
    <property type="match status" value="1"/>
</dbReference>
<comment type="similarity">
    <text evidence="1">Belongs to the LysR transcriptional regulatory family.</text>
</comment>
<evidence type="ECO:0000313" key="7">
    <source>
        <dbReference type="Proteomes" id="UP000600307"/>
    </source>
</evidence>
<keyword evidence="7" id="KW-1185">Reference proteome</keyword>
<dbReference type="Pfam" id="PF00126">
    <property type="entry name" value="HTH_1"/>
    <property type="match status" value="1"/>
</dbReference>
<proteinExistence type="inferred from homology"/>
<evidence type="ECO:0000313" key="6">
    <source>
        <dbReference type="EMBL" id="MBF7955600.1"/>
    </source>
</evidence>
<dbReference type="PANTHER" id="PTHR30537:SF5">
    <property type="entry name" value="HTH-TYPE TRANSCRIPTIONAL ACTIVATOR TTDR-RELATED"/>
    <property type="match status" value="1"/>
</dbReference>
<sequence>MQIEDLRIFVAVVKAGNFTAAAEQLLLSKQYVSRRMASLEAGLNARLLNRNTRKLSVTESGQVFAQHAQRILDDIEEAERAVSPGKQALQGSYRISIPMSFGIGHLSPLIAEFLGQHPGIQFQVELVDRYVDLVGEGFDIALRIGNLADSSLVARRLGTMKRVICCSPDYLSRRGTPRTPEDLLSHQCLRYGREGQTGWELEHNGKRRLFEVRGPILSNNGEVLRDAAVAGLGLVLLPEFIVGPALQYGALVRVLDAFHPGALDLHAIYPQHRQRSEVTRVFLDFLQERLKAQLLVSAAEK</sequence>
<accession>A0ABS0DP64</accession>
<keyword evidence="4" id="KW-0804">Transcription</keyword>
<name>A0ABS0DP64_9GAMM</name>